<name>A0ABW8KBT1_9GAMM</name>
<evidence type="ECO:0000313" key="3">
    <source>
        <dbReference type="Proteomes" id="UP001620408"/>
    </source>
</evidence>
<feature type="domain" description="Phosphatidic acid phosphatase type 2/haloperoxidase" evidence="1">
    <location>
        <begin position="81"/>
        <end position="188"/>
    </location>
</feature>
<dbReference type="Gene3D" id="1.20.144.10">
    <property type="entry name" value="Phosphatidic acid phosphatase type 2/haloperoxidase"/>
    <property type="match status" value="1"/>
</dbReference>
<evidence type="ECO:0000313" key="2">
    <source>
        <dbReference type="EMBL" id="MFK2919387.1"/>
    </source>
</evidence>
<dbReference type="InterPro" id="IPR000326">
    <property type="entry name" value="PAP2/HPO"/>
</dbReference>
<keyword evidence="3" id="KW-1185">Reference proteome</keyword>
<dbReference type="Proteomes" id="UP001620408">
    <property type="component" value="Unassembled WGS sequence"/>
</dbReference>
<dbReference type="Pfam" id="PF01569">
    <property type="entry name" value="PAP2"/>
    <property type="match status" value="1"/>
</dbReference>
<sequence length="212" mass="23153">MRALRFTLLLLVIVLCTTLLPENARAGGGPLGIDHTLHFDNTGIWRRSNQQVLLYGTVLSVAGGALWLGDDNQLGDTLWRSVDSIVVTSVSAQALKWTFQRKRPTQSRSPNQWFQGFHAQSFPSGEVSTITAAVTPIIATYGDEHPAVYALALLPAYDAVARMKNHAHWQTDVLAGAALGVGVGLWAEHRKSPWIVGLLPGGFQVGFQKKWD</sequence>
<organism evidence="2 3">
    <name type="scientific">Dyella koreensis</name>
    <dbReference type="NCBI Taxonomy" id="311235"/>
    <lineage>
        <taxon>Bacteria</taxon>
        <taxon>Pseudomonadati</taxon>
        <taxon>Pseudomonadota</taxon>
        <taxon>Gammaproteobacteria</taxon>
        <taxon>Lysobacterales</taxon>
        <taxon>Rhodanobacteraceae</taxon>
        <taxon>Dyella</taxon>
    </lineage>
</organism>
<dbReference type="EMBL" id="JADIKD010000012">
    <property type="protein sequence ID" value="MFK2919387.1"/>
    <property type="molecule type" value="Genomic_DNA"/>
</dbReference>
<dbReference type="SMART" id="SM00014">
    <property type="entry name" value="acidPPc"/>
    <property type="match status" value="1"/>
</dbReference>
<reference evidence="2 3" key="1">
    <citation type="submission" date="2020-10" db="EMBL/GenBank/DDBJ databases">
        <title>Phylogeny of dyella-like bacteria.</title>
        <authorList>
            <person name="Fu J."/>
        </authorList>
    </citation>
    <scope>NUCLEOTIDE SEQUENCE [LARGE SCALE GENOMIC DNA]</scope>
    <source>
        <strain evidence="2 3">BB4</strain>
    </source>
</reference>
<gene>
    <name evidence="2" type="ORF">ISS97_19145</name>
</gene>
<comment type="caution">
    <text evidence="2">The sequence shown here is derived from an EMBL/GenBank/DDBJ whole genome shotgun (WGS) entry which is preliminary data.</text>
</comment>
<dbReference type="SUPFAM" id="SSF48317">
    <property type="entry name" value="Acid phosphatase/Vanadium-dependent haloperoxidase"/>
    <property type="match status" value="1"/>
</dbReference>
<dbReference type="InterPro" id="IPR036938">
    <property type="entry name" value="PAP2/HPO_sf"/>
</dbReference>
<protein>
    <submittedName>
        <fullName evidence="2">Phosphatase PAP2 family protein</fullName>
    </submittedName>
</protein>
<evidence type="ECO:0000259" key="1">
    <source>
        <dbReference type="SMART" id="SM00014"/>
    </source>
</evidence>
<accession>A0ABW8KBT1</accession>
<proteinExistence type="predicted"/>
<dbReference type="RefSeq" id="WP_379984575.1">
    <property type="nucleotide sequence ID" value="NZ_JADIKD010000012.1"/>
</dbReference>